<dbReference type="KEGG" id="crx:CRECT_2139"/>
<accession>A0A6G5QQA8</accession>
<evidence type="ECO:0000313" key="3">
    <source>
        <dbReference type="Proteomes" id="UP000502377"/>
    </source>
</evidence>
<keyword evidence="1" id="KW-0472">Membrane</keyword>
<protein>
    <submittedName>
        <fullName evidence="2">Uncharacterized protein</fullName>
    </submittedName>
</protein>
<proteinExistence type="predicted"/>
<keyword evidence="1" id="KW-0812">Transmembrane</keyword>
<feature type="transmembrane region" description="Helical" evidence="1">
    <location>
        <begin position="12"/>
        <end position="31"/>
    </location>
</feature>
<reference evidence="2 3" key="1">
    <citation type="submission" date="2016-07" db="EMBL/GenBank/DDBJ databases">
        <title>Comparative genomics of the Campylobacter concisus group.</title>
        <authorList>
            <person name="Miller W.G."/>
            <person name="Yee E."/>
            <person name="Chapman M.H."/>
            <person name="Huynh S."/>
            <person name="Bono J.L."/>
            <person name="On S.L.W."/>
            <person name="StLeger J."/>
            <person name="Foster G."/>
            <person name="Parker C.T."/>
        </authorList>
    </citation>
    <scope>NUCLEOTIDE SEQUENCE [LARGE SCALE GENOMIC DNA]</scope>
    <source>
        <strain evidence="2 3">ATCC 33238</strain>
    </source>
</reference>
<gene>
    <name evidence="2" type="ORF">CRECT_2139</name>
</gene>
<dbReference type="AlphaFoldDB" id="A0A6G5QQA8"/>
<sequence length="149" mass="16845">MAFRRGGSLLPLSSVFASFIGAALVAGVFSYNNYRFSRYKFVDFSVLTFYEKSEVFVPEDDKFLLVVFSSNQSNWREILKISNKNLKIVAVDLLQKRAPSEGNMTFIASDVNTVLKLMNTLNISSLPASVELKLQKGRIYKQDSKINKI</sequence>
<name>A0A6G5QQA8_CAMRE</name>
<dbReference type="RefSeq" id="WP_002943714.1">
    <property type="nucleotide sequence ID" value="NZ_CP012543.1"/>
</dbReference>
<keyword evidence="1" id="KW-1133">Transmembrane helix</keyword>
<dbReference type="Proteomes" id="UP000502377">
    <property type="component" value="Chromosome"/>
</dbReference>
<evidence type="ECO:0000313" key="2">
    <source>
        <dbReference type="EMBL" id="QCD47742.1"/>
    </source>
</evidence>
<evidence type="ECO:0000256" key="1">
    <source>
        <dbReference type="SAM" id="Phobius"/>
    </source>
</evidence>
<dbReference type="EMBL" id="CP012543">
    <property type="protein sequence ID" value="QCD47742.1"/>
    <property type="molecule type" value="Genomic_DNA"/>
</dbReference>
<organism evidence="2 3">
    <name type="scientific">Campylobacter rectus</name>
    <name type="common">Wolinella recta</name>
    <dbReference type="NCBI Taxonomy" id="203"/>
    <lineage>
        <taxon>Bacteria</taxon>
        <taxon>Pseudomonadati</taxon>
        <taxon>Campylobacterota</taxon>
        <taxon>Epsilonproteobacteria</taxon>
        <taxon>Campylobacterales</taxon>
        <taxon>Campylobacteraceae</taxon>
        <taxon>Campylobacter</taxon>
    </lineage>
</organism>